<dbReference type="Gene3D" id="3.30.70.100">
    <property type="match status" value="1"/>
</dbReference>
<proteinExistence type="predicted"/>
<sequence length="123" mass="13730">MAESLLKKIHKMVEDLPDKTSSGKLMVIARITVKPGKEALFERLAIESKVSANSDQEPGTHTYRLTRVIGSDAQPIPRKYILIEEYAGKAELLIHAQTPAQENYGKEIGNMIESMDVDTVDEF</sequence>
<dbReference type="Pfam" id="PF03992">
    <property type="entry name" value="ABM"/>
    <property type="match status" value="1"/>
</dbReference>
<evidence type="ECO:0000313" key="2">
    <source>
        <dbReference type="EMBL" id="KAK7445145.1"/>
    </source>
</evidence>
<dbReference type="SUPFAM" id="SSF54909">
    <property type="entry name" value="Dimeric alpha+beta barrel"/>
    <property type="match status" value="1"/>
</dbReference>
<protein>
    <recommendedName>
        <fullName evidence="1">ABM domain-containing protein</fullName>
    </recommendedName>
</protein>
<dbReference type="InterPro" id="IPR011008">
    <property type="entry name" value="Dimeric_a/b-barrel"/>
</dbReference>
<feature type="domain" description="ABM" evidence="1">
    <location>
        <begin position="25"/>
        <end position="123"/>
    </location>
</feature>
<dbReference type="EMBL" id="JBANRG010000048">
    <property type="protein sequence ID" value="KAK7445145.1"/>
    <property type="molecule type" value="Genomic_DNA"/>
</dbReference>
<accession>A0ABR1IZ63</accession>
<reference evidence="2 3" key="1">
    <citation type="submission" date="2024-01" db="EMBL/GenBank/DDBJ databases">
        <title>A draft genome for the cacao thread blight pathogen Marasmiellus scandens.</title>
        <authorList>
            <person name="Baruah I.K."/>
            <person name="Leung J."/>
            <person name="Bukari Y."/>
            <person name="Amoako-Attah I."/>
            <person name="Meinhardt L.W."/>
            <person name="Bailey B.A."/>
            <person name="Cohen S.P."/>
        </authorList>
    </citation>
    <scope>NUCLEOTIDE SEQUENCE [LARGE SCALE GENOMIC DNA]</scope>
    <source>
        <strain evidence="2 3">GH-19</strain>
    </source>
</reference>
<dbReference type="PROSITE" id="PS51725">
    <property type="entry name" value="ABM"/>
    <property type="match status" value="1"/>
</dbReference>
<name>A0ABR1IZ63_9AGAR</name>
<organism evidence="2 3">
    <name type="scientific">Marasmiellus scandens</name>
    <dbReference type="NCBI Taxonomy" id="2682957"/>
    <lineage>
        <taxon>Eukaryota</taxon>
        <taxon>Fungi</taxon>
        <taxon>Dikarya</taxon>
        <taxon>Basidiomycota</taxon>
        <taxon>Agaricomycotina</taxon>
        <taxon>Agaricomycetes</taxon>
        <taxon>Agaricomycetidae</taxon>
        <taxon>Agaricales</taxon>
        <taxon>Marasmiineae</taxon>
        <taxon>Omphalotaceae</taxon>
        <taxon>Marasmiellus</taxon>
    </lineage>
</organism>
<keyword evidence="3" id="KW-1185">Reference proteome</keyword>
<gene>
    <name evidence="2" type="ORF">VKT23_015013</name>
</gene>
<evidence type="ECO:0000313" key="3">
    <source>
        <dbReference type="Proteomes" id="UP001498398"/>
    </source>
</evidence>
<evidence type="ECO:0000259" key="1">
    <source>
        <dbReference type="PROSITE" id="PS51725"/>
    </source>
</evidence>
<dbReference type="InterPro" id="IPR007138">
    <property type="entry name" value="ABM_dom"/>
</dbReference>
<comment type="caution">
    <text evidence="2">The sequence shown here is derived from an EMBL/GenBank/DDBJ whole genome shotgun (WGS) entry which is preliminary data.</text>
</comment>
<dbReference type="Proteomes" id="UP001498398">
    <property type="component" value="Unassembled WGS sequence"/>
</dbReference>